<dbReference type="AlphaFoldDB" id="A0A5B7GYV8"/>
<sequence length="72" mass="8251">MPPGRRRYLEGETVVGRRDGKGEGCGCWRGGEQRGMQAGESRKTEGIQMGRKERWRKEHKNMEMEGIMKNIG</sequence>
<dbReference type="Proteomes" id="UP000324222">
    <property type="component" value="Unassembled WGS sequence"/>
</dbReference>
<evidence type="ECO:0000313" key="2">
    <source>
        <dbReference type="EMBL" id="MPC61814.1"/>
    </source>
</evidence>
<organism evidence="2 3">
    <name type="scientific">Portunus trituberculatus</name>
    <name type="common">Swimming crab</name>
    <name type="synonym">Neptunus trituberculatus</name>
    <dbReference type="NCBI Taxonomy" id="210409"/>
    <lineage>
        <taxon>Eukaryota</taxon>
        <taxon>Metazoa</taxon>
        <taxon>Ecdysozoa</taxon>
        <taxon>Arthropoda</taxon>
        <taxon>Crustacea</taxon>
        <taxon>Multicrustacea</taxon>
        <taxon>Malacostraca</taxon>
        <taxon>Eumalacostraca</taxon>
        <taxon>Eucarida</taxon>
        <taxon>Decapoda</taxon>
        <taxon>Pleocyemata</taxon>
        <taxon>Brachyura</taxon>
        <taxon>Eubrachyura</taxon>
        <taxon>Portunoidea</taxon>
        <taxon>Portunidae</taxon>
        <taxon>Portuninae</taxon>
        <taxon>Portunus</taxon>
    </lineage>
</organism>
<feature type="compositionally biased region" description="Basic and acidic residues" evidence="1">
    <location>
        <begin position="40"/>
        <end position="63"/>
    </location>
</feature>
<evidence type="ECO:0000256" key="1">
    <source>
        <dbReference type="SAM" id="MobiDB-lite"/>
    </source>
</evidence>
<protein>
    <submittedName>
        <fullName evidence="2">Uncharacterized protein</fullName>
    </submittedName>
</protein>
<dbReference type="EMBL" id="VSRR010018969">
    <property type="protein sequence ID" value="MPC61814.1"/>
    <property type="molecule type" value="Genomic_DNA"/>
</dbReference>
<gene>
    <name evidence="2" type="ORF">E2C01_055891</name>
</gene>
<proteinExistence type="predicted"/>
<comment type="caution">
    <text evidence="2">The sequence shown here is derived from an EMBL/GenBank/DDBJ whole genome shotgun (WGS) entry which is preliminary data.</text>
</comment>
<reference evidence="2 3" key="1">
    <citation type="submission" date="2019-05" db="EMBL/GenBank/DDBJ databases">
        <title>Another draft genome of Portunus trituberculatus and its Hox gene families provides insights of decapod evolution.</title>
        <authorList>
            <person name="Jeong J.-H."/>
            <person name="Song I."/>
            <person name="Kim S."/>
            <person name="Choi T."/>
            <person name="Kim D."/>
            <person name="Ryu S."/>
            <person name="Kim W."/>
        </authorList>
    </citation>
    <scope>NUCLEOTIDE SEQUENCE [LARGE SCALE GENOMIC DNA]</scope>
    <source>
        <tissue evidence="2">Muscle</tissue>
    </source>
</reference>
<feature type="region of interest" description="Disordered" evidence="1">
    <location>
        <begin position="19"/>
        <end position="72"/>
    </location>
</feature>
<accession>A0A5B7GYV8</accession>
<evidence type="ECO:0000313" key="3">
    <source>
        <dbReference type="Proteomes" id="UP000324222"/>
    </source>
</evidence>
<name>A0A5B7GYV8_PORTR</name>
<keyword evidence="3" id="KW-1185">Reference proteome</keyword>